<keyword evidence="4" id="KW-1133">Transmembrane helix</keyword>
<gene>
    <name evidence="5" type="primary">rps3</name>
</gene>
<evidence type="ECO:0000256" key="2">
    <source>
        <dbReference type="ARBA" id="ARBA00022980"/>
    </source>
</evidence>
<sequence>MTKSISPLIFRYTIFTNYINTAHIKLNKNFNYLTYFKFFQLILNIIHLYKKKINNFKINKNFLYFKLYYIDFSNICIYLNFFKTLNKKYIIYNYNKLYNLTIYINYFIKYNIYIYYNIFIWLFIIYKKYIYYNKFYIIKTIKQYLLKYNNYYIKIIKFCDKILKTYYKNYKYKLKSLKLIYSGCLTKGGDKKKIFKYINGNVPTSSISSNINYITDSINTYNGTIGIKCWLVF</sequence>
<keyword evidence="3" id="KW-0687">Ribonucleoprotein</keyword>
<accession>A0A6M8NUR2</accession>
<evidence type="ECO:0000256" key="3">
    <source>
        <dbReference type="ARBA" id="ARBA00023274"/>
    </source>
</evidence>
<feature type="transmembrane region" description="Helical" evidence="4">
    <location>
        <begin position="32"/>
        <end position="49"/>
    </location>
</feature>
<evidence type="ECO:0000256" key="1">
    <source>
        <dbReference type="ARBA" id="ARBA00010761"/>
    </source>
</evidence>
<dbReference type="InterPro" id="IPR036419">
    <property type="entry name" value="Ribosomal_S3_C_sf"/>
</dbReference>
<reference evidence="5" key="1">
    <citation type="journal article" date="2020" name="Parasit. Vectors">
        <title>Annotation and characterization of Babesia gibsoni apicoplast genome.</title>
        <authorList>
            <person name="Liu Q."/>
            <person name="Yu L."/>
            <person name="Jiang F."/>
            <person name="Li M."/>
            <person name="Zhan X."/>
            <person name="Huang Y."/>
            <person name="Wang S."/>
            <person name="Du X."/>
            <person name="He L."/>
            <person name="Zhao J."/>
        </authorList>
    </citation>
    <scope>NUCLEOTIDE SEQUENCE</scope>
    <source>
        <strain evidence="5">Wuhan</strain>
    </source>
</reference>
<feature type="transmembrane region" description="Helical" evidence="4">
    <location>
        <begin position="61"/>
        <end position="82"/>
    </location>
</feature>
<feature type="transmembrane region" description="Helical" evidence="4">
    <location>
        <begin position="102"/>
        <end position="126"/>
    </location>
</feature>
<dbReference type="AlphaFoldDB" id="A0A6M8NUR2"/>
<evidence type="ECO:0000313" key="5">
    <source>
        <dbReference type="EMBL" id="QKG04094.1"/>
    </source>
</evidence>
<comment type="similarity">
    <text evidence="1">Belongs to the universal ribosomal protein uS3 family.</text>
</comment>
<name>A0A6M8NUR2_BABGI</name>
<proteinExistence type="inferred from homology"/>
<dbReference type="GO" id="GO:0005840">
    <property type="term" value="C:ribosome"/>
    <property type="evidence" value="ECO:0007669"/>
    <property type="project" value="UniProtKB-KW"/>
</dbReference>
<dbReference type="Gene3D" id="3.30.1140.32">
    <property type="entry name" value="Ribosomal protein S3, C-terminal domain"/>
    <property type="match status" value="1"/>
</dbReference>
<organism evidence="5">
    <name type="scientific">Babesia gibsoni</name>
    <dbReference type="NCBI Taxonomy" id="33632"/>
    <lineage>
        <taxon>Eukaryota</taxon>
        <taxon>Sar</taxon>
        <taxon>Alveolata</taxon>
        <taxon>Apicomplexa</taxon>
        <taxon>Aconoidasida</taxon>
        <taxon>Piroplasmida</taxon>
        <taxon>Babesiidae</taxon>
        <taxon>Babesia</taxon>
    </lineage>
</organism>
<keyword evidence="4" id="KW-0472">Membrane</keyword>
<dbReference type="EMBL" id="MN481613">
    <property type="protein sequence ID" value="QKG04094.1"/>
    <property type="molecule type" value="Genomic_DNA"/>
</dbReference>
<evidence type="ECO:0000256" key="4">
    <source>
        <dbReference type="SAM" id="Phobius"/>
    </source>
</evidence>
<dbReference type="GO" id="GO:1990904">
    <property type="term" value="C:ribonucleoprotein complex"/>
    <property type="evidence" value="ECO:0007669"/>
    <property type="project" value="UniProtKB-KW"/>
</dbReference>
<dbReference type="SUPFAM" id="SSF54821">
    <property type="entry name" value="Ribosomal protein S3 C-terminal domain"/>
    <property type="match status" value="1"/>
</dbReference>
<keyword evidence="2 5" id="KW-0689">Ribosomal protein</keyword>
<protein>
    <submittedName>
        <fullName evidence="5">Ribosomal protein S3</fullName>
    </submittedName>
</protein>
<keyword evidence="4" id="KW-0812">Transmembrane</keyword>